<dbReference type="CDD" id="cd06558">
    <property type="entry name" value="crotonase-like"/>
    <property type="match status" value="1"/>
</dbReference>
<dbReference type="FunFam" id="1.10.12.10:FF:000001">
    <property type="entry name" value="Probable enoyl-CoA hydratase, mitochondrial"/>
    <property type="match status" value="1"/>
</dbReference>
<accession>A0A401FTF2</accession>
<dbReference type="EMBL" id="BEXT01000001">
    <property type="protein sequence ID" value="GBC60233.1"/>
    <property type="molecule type" value="Genomic_DNA"/>
</dbReference>
<dbReference type="SUPFAM" id="SSF52096">
    <property type="entry name" value="ClpP/crotonase"/>
    <property type="match status" value="1"/>
</dbReference>
<dbReference type="InterPro" id="IPR014748">
    <property type="entry name" value="Enoyl-CoA_hydra_C"/>
</dbReference>
<dbReference type="InterPro" id="IPR018376">
    <property type="entry name" value="Enoyl-CoA_hyd/isom_CS"/>
</dbReference>
<dbReference type="InterPro" id="IPR001753">
    <property type="entry name" value="Enoyl-CoA_hydra/iso"/>
</dbReference>
<evidence type="ECO:0000256" key="3">
    <source>
        <dbReference type="RuleBase" id="RU003707"/>
    </source>
</evidence>
<proteinExistence type="inferred from homology"/>
<dbReference type="PROSITE" id="PS00166">
    <property type="entry name" value="ENOYL_COA_HYDRATASE"/>
    <property type="match status" value="1"/>
</dbReference>
<dbReference type="GO" id="GO:0006635">
    <property type="term" value="P:fatty acid beta-oxidation"/>
    <property type="evidence" value="ECO:0007669"/>
    <property type="project" value="TreeGrafter"/>
</dbReference>
<organism evidence="4 5">
    <name type="scientific">Desulfonema ishimotonii</name>
    <dbReference type="NCBI Taxonomy" id="45657"/>
    <lineage>
        <taxon>Bacteria</taxon>
        <taxon>Pseudomonadati</taxon>
        <taxon>Thermodesulfobacteriota</taxon>
        <taxon>Desulfobacteria</taxon>
        <taxon>Desulfobacterales</taxon>
        <taxon>Desulfococcaceae</taxon>
        <taxon>Desulfonema</taxon>
    </lineage>
</organism>
<evidence type="ECO:0000256" key="2">
    <source>
        <dbReference type="ARBA" id="ARBA00023239"/>
    </source>
</evidence>
<dbReference type="Proteomes" id="UP000288096">
    <property type="component" value="Unassembled WGS sequence"/>
</dbReference>
<reference evidence="5" key="2">
    <citation type="submission" date="2019-01" db="EMBL/GenBank/DDBJ databases">
        <title>Genome sequence of Desulfonema ishimotonii strain Tokyo 01.</title>
        <authorList>
            <person name="Fukui M."/>
        </authorList>
    </citation>
    <scope>NUCLEOTIDE SEQUENCE [LARGE SCALE GENOMIC DNA]</scope>
    <source>
        <strain evidence="5">Tokyo 01</strain>
    </source>
</reference>
<evidence type="ECO:0000313" key="5">
    <source>
        <dbReference type="Proteomes" id="UP000288096"/>
    </source>
</evidence>
<dbReference type="Gene3D" id="1.10.12.10">
    <property type="entry name" value="Lyase 2-enoyl-coa Hydratase, Chain A, domain 2"/>
    <property type="match status" value="1"/>
</dbReference>
<name>A0A401FTF2_9BACT</name>
<evidence type="ECO:0000313" key="4">
    <source>
        <dbReference type="EMBL" id="GBC60233.1"/>
    </source>
</evidence>
<keyword evidence="2" id="KW-0456">Lyase</keyword>
<dbReference type="Pfam" id="PF00378">
    <property type="entry name" value="ECH_1"/>
    <property type="match status" value="1"/>
</dbReference>
<dbReference type="InterPro" id="IPR029045">
    <property type="entry name" value="ClpP/crotonase-like_dom_sf"/>
</dbReference>
<dbReference type="Gene3D" id="3.90.226.10">
    <property type="entry name" value="2-enoyl-CoA Hydratase, Chain A, domain 1"/>
    <property type="match status" value="1"/>
</dbReference>
<dbReference type="PANTHER" id="PTHR11941:SF54">
    <property type="entry name" value="ENOYL-COA HYDRATASE, MITOCHONDRIAL"/>
    <property type="match status" value="1"/>
</dbReference>
<protein>
    <submittedName>
        <fullName evidence="4">Crotonase</fullName>
    </submittedName>
</protein>
<evidence type="ECO:0000256" key="1">
    <source>
        <dbReference type="ARBA" id="ARBA00005254"/>
    </source>
</evidence>
<dbReference type="FunFam" id="3.90.226.10:FF:000009">
    <property type="entry name" value="Carnitinyl-CoA dehydratase"/>
    <property type="match status" value="1"/>
</dbReference>
<dbReference type="RefSeq" id="WP_124327673.1">
    <property type="nucleotide sequence ID" value="NZ_BEXT01000001.1"/>
</dbReference>
<comment type="similarity">
    <text evidence="1 3">Belongs to the enoyl-CoA hydratase/isomerase family.</text>
</comment>
<gene>
    <name evidence="4" type="ORF">DENIS_1184</name>
</gene>
<dbReference type="PANTHER" id="PTHR11941">
    <property type="entry name" value="ENOYL-COA HYDRATASE-RELATED"/>
    <property type="match status" value="1"/>
</dbReference>
<sequence length="260" mass="28092">MSFNTIIYEQDGGIGIVTLNRPRSMNALNNELIRELGAVLDEIAGDGTISAVIIRGHEKVFAAGADISELSRIQTPAQAHQFVTRVHLLFDRIENLPKPVIAAVSGLALGGGCELSMACDIRIAAENAVFGQPEIKIGVIPGGGGTQRLPRLVGLGRAKELLFTGDPVDAQEAWRIGLVSRVVPTASLGDEARKMATGFTARPALALQMIKMAVNTGINMDLRSALSHEARCFEWLFSTLDQKEGMRAFMEKRRPEFKGI</sequence>
<dbReference type="OrthoDB" id="5365311at2"/>
<keyword evidence="5" id="KW-1185">Reference proteome</keyword>
<comment type="caution">
    <text evidence="4">The sequence shown here is derived from an EMBL/GenBank/DDBJ whole genome shotgun (WGS) entry which is preliminary data.</text>
</comment>
<dbReference type="GO" id="GO:0016836">
    <property type="term" value="F:hydro-lyase activity"/>
    <property type="evidence" value="ECO:0007669"/>
    <property type="project" value="UniProtKB-ARBA"/>
</dbReference>
<dbReference type="AlphaFoldDB" id="A0A401FTF2"/>
<reference evidence="5" key="1">
    <citation type="submission" date="2017-11" db="EMBL/GenBank/DDBJ databases">
        <authorList>
            <person name="Watanabe M."/>
            <person name="Kojima H."/>
        </authorList>
    </citation>
    <scope>NUCLEOTIDE SEQUENCE [LARGE SCALE GENOMIC DNA]</scope>
    <source>
        <strain evidence="5">Tokyo 01</strain>
    </source>
</reference>